<dbReference type="EMBL" id="KQ460772">
    <property type="protein sequence ID" value="KPJ12444.1"/>
    <property type="molecule type" value="Genomic_DNA"/>
</dbReference>
<evidence type="ECO:0000313" key="8">
    <source>
        <dbReference type="Proteomes" id="UP000053240"/>
    </source>
</evidence>
<dbReference type="InterPro" id="IPR039702">
    <property type="entry name" value="FPS1-like"/>
</dbReference>
<dbReference type="GO" id="GO:0004161">
    <property type="term" value="F:dimethylallyltranstransferase activity"/>
    <property type="evidence" value="ECO:0007669"/>
    <property type="project" value="TreeGrafter"/>
</dbReference>
<dbReference type="InterPro" id="IPR008949">
    <property type="entry name" value="Isoprenoid_synthase_dom_sf"/>
</dbReference>
<dbReference type="InterPro" id="IPR000092">
    <property type="entry name" value="Polyprenyl_synt"/>
</dbReference>
<dbReference type="AlphaFoldDB" id="A0A0N0PBV2"/>
<evidence type="ECO:0000256" key="2">
    <source>
        <dbReference type="ARBA" id="ARBA00022679"/>
    </source>
</evidence>
<dbReference type="KEGG" id="pmac:106713617"/>
<comment type="cofactor">
    <cofactor evidence="1">
        <name>Mg(2+)</name>
        <dbReference type="ChEBI" id="CHEBI:18420"/>
    </cofactor>
</comment>
<evidence type="ECO:0000256" key="4">
    <source>
        <dbReference type="ARBA" id="ARBA00022842"/>
    </source>
</evidence>
<keyword evidence="8" id="KW-1185">Reference proteome</keyword>
<accession>A0A0N0PBV2</accession>
<dbReference type="Proteomes" id="UP000053240">
    <property type="component" value="Unassembled WGS sequence"/>
</dbReference>
<protein>
    <submittedName>
        <fullName evidence="7">Farnesyl pyrophosphate synthase</fullName>
    </submittedName>
</protein>
<sequence length="375" mass="43940">MSLSMWFVRGFRSSAVWHSAVQQTQSSKADWLNRTKRFNNTLQEIVTNVMANGEVAKTPSLAKRLVKLMQYDTLLRVPLQGHMTMMAYEVLENPIDLNEKNLYKAQVVSCAMELTQSHFLIMDDFEDQSKTRHGQPCWHLLSEVDNLIMNDVCMFRCLINDILKAHLERSVYIKMIDIFNKMNLFIAIGQHLDTMIPKAKDYSLFTQENYDKIVRYKCTFYCLEMPIMLALILCQKDDEAIFKRVSYIVRDVGALYQMMNDFTELGDEEILFDKTGTDIQAGKCSYFAVKALERASPEQKEIFKASYGSWDPEDVRRIKNLYKDLDLFSLYKEQHNLKYNRFLKNVNELQSDDVLTPELFIKLMEASQLNKWNIY</sequence>
<dbReference type="Pfam" id="PF00348">
    <property type="entry name" value="polyprenyl_synt"/>
    <property type="match status" value="1"/>
</dbReference>
<dbReference type="InParanoid" id="A0A0N0PBV2"/>
<dbReference type="SUPFAM" id="SSF48576">
    <property type="entry name" value="Terpenoid synthases"/>
    <property type="match status" value="1"/>
</dbReference>
<dbReference type="GO" id="GO:0046872">
    <property type="term" value="F:metal ion binding"/>
    <property type="evidence" value="ECO:0007669"/>
    <property type="project" value="UniProtKB-KW"/>
</dbReference>
<dbReference type="Gene3D" id="1.10.600.10">
    <property type="entry name" value="Farnesyl Diphosphate Synthase"/>
    <property type="match status" value="1"/>
</dbReference>
<dbReference type="GO" id="GO:0042811">
    <property type="term" value="P:pheromone biosynthetic process"/>
    <property type="evidence" value="ECO:0007669"/>
    <property type="project" value="UniProtKB-ARBA"/>
</dbReference>
<dbReference type="GO" id="GO:0005737">
    <property type="term" value="C:cytoplasm"/>
    <property type="evidence" value="ECO:0007669"/>
    <property type="project" value="TreeGrafter"/>
</dbReference>
<dbReference type="PANTHER" id="PTHR11525">
    <property type="entry name" value="FARNESYL-PYROPHOSPHATE SYNTHETASE"/>
    <property type="match status" value="1"/>
</dbReference>
<dbReference type="SFLD" id="SFLDS00005">
    <property type="entry name" value="Isoprenoid_Synthase_Type_I"/>
    <property type="match status" value="1"/>
</dbReference>
<keyword evidence="3" id="KW-0479">Metal-binding</keyword>
<evidence type="ECO:0000256" key="1">
    <source>
        <dbReference type="ARBA" id="ARBA00001946"/>
    </source>
</evidence>
<evidence type="ECO:0000256" key="5">
    <source>
        <dbReference type="ARBA" id="ARBA00033740"/>
    </source>
</evidence>
<dbReference type="CDD" id="cd00867">
    <property type="entry name" value="Trans_IPPS"/>
    <property type="match status" value="1"/>
</dbReference>
<comment type="similarity">
    <text evidence="6">Belongs to the FPP/GGPP synthase family.</text>
</comment>
<dbReference type="PANTHER" id="PTHR11525:SF0">
    <property type="entry name" value="FARNESYL PYROPHOSPHATE SYNTHASE"/>
    <property type="match status" value="1"/>
</dbReference>
<name>A0A0N0PBV2_PAPMA</name>
<dbReference type="GO" id="GO:0045337">
    <property type="term" value="P:farnesyl diphosphate biosynthetic process"/>
    <property type="evidence" value="ECO:0007669"/>
    <property type="project" value="TreeGrafter"/>
</dbReference>
<keyword evidence="2 6" id="KW-0808">Transferase</keyword>
<evidence type="ECO:0000256" key="6">
    <source>
        <dbReference type="RuleBase" id="RU004466"/>
    </source>
</evidence>
<keyword evidence="4" id="KW-0460">Magnesium</keyword>
<organism evidence="7 8">
    <name type="scientific">Papilio machaon</name>
    <name type="common">Old World swallowtail butterfly</name>
    <dbReference type="NCBI Taxonomy" id="76193"/>
    <lineage>
        <taxon>Eukaryota</taxon>
        <taxon>Metazoa</taxon>
        <taxon>Ecdysozoa</taxon>
        <taxon>Arthropoda</taxon>
        <taxon>Hexapoda</taxon>
        <taxon>Insecta</taxon>
        <taxon>Pterygota</taxon>
        <taxon>Neoptera</taxon>
        <taxon>Endopterygota</taxon>
        <taxon>Lepidoptera</taxon>
        <taxon>Glossata</taxon>
        <taxon>Ditrysia</taxon>
        <taxon>Papilionoidea</taxon>
        <taxon>Papilionidae</taxon>
        <taxon>Papilioninae</taxon>
        <taxon>Papilio</taxon>
    </lineage>
</organism>
<comment type="pathway">
    <text evidence="5">Pheromone biosynthesis.</text>
</comment>
<dbReference type="STRING" id="76193.A0A0N0PBV2"/>
<evidence type="ECO:0000256" key="3">
    <source>
        <dbReference type="ARBA" id="ARBA00022723"/>
    </source>
</evidence>
<dbReference type="GO" id="GO:0004337">
    <property type="term" value="F:(2E,6E)-farnesyl diphosphate synthase activity"/>
    <property type="evidence" value="ECO:0007669"/>
    <property type="project" value="TreeGrafter"/>
</dbReference>
<proteinExistence type="inferred from homology"/>
<evidence type="ECO:0000313" key="7">
    <source>
        <dbReference type="EMBL" id="KPJ12444.1"/>
    </source>
</evidence>
<gene>
    <name evidence="7" type="ORF">RR48_04339</name>
</gene>
<reference evidence="7 8" key="1">
    <citation type="journal article" date="2015" name="Nat. Commun.">
        <title>Outbred genome sequencing and CRISPR/Cas9 gene editing in butterflies.</title>
        <authorList>
            <person name="Li X."/>
            <person name="Fan D."/>
            <person name="Zhang W."/>
            <person name="Liu G."/>
            <person name="Zhang L."/>
            <person name="Zhao L."/>
            <person name="Fang X."/>
            <person name="Chen L."/>
            <person name="Dong Y."/>
            <person name="Chen Y."/>
            <person name="Ding Y."/>
            <person name="Zhao R."/>
            <person name="Feng M."/>
            <person name="Zhu Y."/>
            <person name="Feng Y."/>
            <person name="Jiang X."/>
            <person name="Zhu D."/>
            <person name="Xiang H."/>
            <person name="Feng X."/>
            <person name="Li S."/>
            <person name="Wang J."/>
            <person name="Zhang G."/>
            <person name="Kronforst M.R."/>
            <person name="Wang W."/>
        </authorList>
    </citation>
    <scope>NUCLEOTIDE SEQUENCE [LARGE SCALE GENOMIC DNA]</scope>
    <source>
        <strain evidence="7">Ya'a_city_454_Pm</strain>
        <tissue evidence="7">Whole body</tissue>
    </source>
</reference>